<name>A0A1Y3Y2L0_9ACTN</name>
<dbReference type="Pfam" id="PF13641">
    <property type="entry name" value="Glyco_tranf_2_3"/>
    <property type="match status" value="1"/>
</dbReference>
<proteinExistence type="predicted"/>
<gene>
    <name evidence="1" type="ORF">B5G02_05755</name>
</gene>
<reference evidence="2" key="1">
    <citation type="submission" date="2017-04" db="EMBL/GenBank/DDBJ databases">
        <title>Function of individual gut microbiota members based on whole genome sequencing of pure cultures obtained from chicken caecum.</title>
        <authorList>
            <person name="Medvecky M."/>
            <person name="Cejkova D."/>
            <person name="Polansky O."/>
            <person name="Karasova D."/>
            <person name="Kubasova T."/>
            <person name="Cizek A."/>
            <person name="Rychlik I."/>
        </authorList>
    </citation>
    <scope>NUCLEOTIDE SEQUENCE [LARGE SCALE GENOMIC DNA]</scope>
    <source>
        <strain evidence="2">An5</strain>
    </source>
</reference>
<dbReference type="RefSeq" id="WP_094335532.1">
    <property type="nucleotide sequence ID" value="NZ_NFIE01000011.1"/>
</dbReference>
<dbReference type="SUPFAM" id="SSF53448">
    <property type="entry name" value="Nucleotide-diphospho-sugar transferases"/>
    <property type="match status" value="1"/>
</dbReference>
<evidence type="ECO:0000313" key="2">
    <source>
        <dbReference type="Proteomes" id="UP000195781"/>
    </source>
</evidence>
<sequence>MIGVGSVIVIPTYWADEYAEPHAPGAYDHSTPLTAPKPELDRCLASLEQVRDVAPIVLLVVCPISATVEVERRVRMIAAAHAALDITVVTNTQAARIMERVEELAPGNVGECVSLRGYGAIRNMGLVVAAVMGADEVIFLDDDEVVLGSDYMARARYALGQQNRQGLPILAKSGYFFDAKGSALASDAKPGITTRWWTKRAEFNAWMRPHLTGSRISRSNYLCGGCFAVHARAYMRVSFDPFITRGEDLDYLFNLRLHGLDVWFDNAWAVRHLPPPSAQRAPRFMQDVYRWYYERAKLMFANRRNDLVSVTAASLMPYPGPWISSELDGRVGKTALARALFTHEHRAYWNIWRHGRSRAQRYADEHRDRYLRFQSFWPTVMDGLWRDGRLSRLLKEAR</sequence>
<evidence type="ECO:0000313" key="1">
    <source>
        <dbReference type="EMBL" id="OUN88560.1"/>
    </source>
</evidence>
<dbReference type="AlphaFoldDB" id="A0A1Y3Y2L0"/>
<dbReference type="InterPro" id="IPR029044">
    <property type="entry name" value="Nucleotide-diphossugar_trans"/>
</dbReference>
<dbReference type="OrthoDB" id="1757142at2"/>
<keyword evidence="2" id="KW-1185">Reference proteome</keyword>
<comment type="caution">
    <text evidence="1">The sequence shown here is derived from an EMBL/GenBank/DDBJ whole genome shotgun (WGS) entry which is preliminary data.</text>
</comment>
<protein>
    <recommendedName>
        <fullName evidence="3">Glycosyltransferase 2-like domain-containing protein</fullName>
    </recommendedName>
</protein>
<dbReference type="Gene3D" id="3.90.550.10">
    <property type="entry name" value="Spore Coat Polysaccharide Biosynthesis Protein SpsA, Chain A"/>
    <property type="match status" value="1"/>
</dbReference>
<evidence type="ECO:0008006" key="3">
    <source>
        <dbReference type="Google" id="ProtNLM"/>
    </source>
</evidence>
<organism evidence="1 2">
    <name type="scientific">[Collinsella] massiliensis</name>
    <dbReference type="NCBI Taxonomy" id="1232426"/>
    <lineage>
        <taxon>Bacteria</taxon>
        <taxon>Bacillati</taxon>
        <taxon>Actinomycetota</taxon>
        <taxon>Coriobacteriia</taxon>
        <taxon>Coriobacteriales</taxon>
        <taxon>Coriobacteriaceae</taxon>
        <taxon>Enorma</taxon>
    </lineage>
</organism>
<accession>A0A1Y3Y2L0</accession>
<dbReference type="EMBL" id="NFIE01000011">
    <property type="protein sequence ID" value="OUN88560.1"/>
    <property type="molecule type" value="Genomic_DNA"/>
</dbReference>
<dbReference type="Proteomes" id="UP000195781">
    <property type="component" value="Unassembled WGS sequence"/>
</dbReference>